<dbReference type="Pfam" id="PF20434">
    <property type="entry name" value="BD-FAE"/>
    <property type="match status" value="1"/>
</dbReference>
<organism evidence="3 4">
    <name type="scientific">Capronia coronata CBS 617.96</name>
    <dbReference type="NCBI Taxonomy" id="1182541"/>
    <lineage>
        <taxon>Eukaryota</taxon>
        <taxon>Fungi</taxon>
        <taxon>Dikarya</taxon>
        <taxon>Ascomycota</taxon>
        <taxon>Pezizomycotina</taxon>
        <taxon>Eurotiomycetes</taxon>
        <taxon>Chaetothyriomycetidae</taxon>
        <taxon>Chaetothyriales</taxon>
        <taxon>Herpotrichiellaceae</taxon>
        <taxon>Capronia</taxon>
    </lineage>
</organism>
<dbReference type="InterPro" id="IPR050300">
    <property type="entry name" value="GDXG_lipolytic_enzyme"/>
</dbReference>
<protein>
    <recommendedName>
        <fullName evidence="2">BD-FAE-like domain-containing protein</fullName>
    </recommendedName>
</protein>
<dbReference type="EMBL" id="AMWN01000004">
    <property type="protein sequence ID" value="EXJ87656.1"/>
    <property type="molecule type" value="Genomic_DNA"/>
</dbReference>
<evidence type="ECO:0000313" key="3">
    <source>
        <dbReference type="EMBL" id="EXJ87656.1"/>
    </source>
</evidence>
<evidence type="ECO:0000256" key="1">
    <source>
        <dbReference type="ARBA" id="ARBA00022801"/>
    </source>
</evidence>
<dbReference type="RefSeq" id="XP_007723662.1">
    <property type="nucleotide sequence ID" value="XM_007725472.1"/>
</dbReference>
<accession>W9YEG0</accession>
<dbReference type="Gene3D" id="3.40.50.1820">
    <property type="entry name" value="alpha/beta hydrolase"/>
    <property type="match status" value="1"/>
</dbReference>
<name>W9YEG0_9EURO</name>
<dbReference type="PANTHER" id="PTHR48081:SF33">
    <property type="entry name" value="KYNURENINE FORMAMIDASE"/>
    <property type="match status" value="1"/>
</dbReference>
<dbReference type="PANTHER" id="PTHR48081">
    <property type="entry name" value="AB HYDROLASE SUPERFAMILY PROTEIN C4A8.06C"/>
    <property type="match status" value="1"/>
</dbReference>
<reference evidence="3 4" key="1">
    <citation type="submission" date="2013-03" db="EMBL/GenBank/DDBJ databases">
        <title>The Genome Sequence of Capronia coronata CBS 617.96.</title>
        <authorList>
            <consortium name="The Broad Institute Genomics Platform"/>
            <person name="Cuomo C."/>
            <person name="de Hoog S."/>
            <person name="Gorbushina A."/>
            <person name="Walker B."/>
            <person name="Young S.K."/>
            <person name="Zeng Q."/>
            <person name="Gargeya S."/>
            <person name="Fitzgerald M."/>
            <person name="Haas B."/>
            <person name="Abouelleil A."/>
            <person name="Allen A.W."/>
            <person name="Alvarado L."/>
            <person name="Arachchi H.M."/>
            <person name="Berlin A.M."/>
            <person name="Chapman S.B."/>
            <person name="Gainer-Dewar J."/>
            <person name="Goldberg J."/>
            <person name="Griggs A."/>
            <person name="Gujja S."/>
            <person name="Hansen M."/>
            <person name="Howarth C."/>
            <person name="Imamovic A."/>
            <person name="Ireland A."/>
            <person name="Larimer J."/>
            <person name="McCowan C."/>
            <person name="Murphy C."/>
            <person name="Pearson M."/>
            <person name="Poon T.W."/>
            <person name="Priest M."/>
            <person name="Roberts A."/>
            <person name="Saif S."/>
            <person name="Shea T."/>
            <person name="Sisk P."/>
            <person name="Sykes S."/>
            <person name="Wortman J."/>
            <person name="Nusbaum C."/>
            <person name="Birren B."/>
        </authorList>
    </citation>
    <scope>NUCLEOTIDE SEQUENCE [LARGE SCALE GENOMIC DNA]</scope>
    <source>
        <strain evidence="3 4">CBS 617.96</strain>
    </source>
</reference>
<dbReference type="GeneID" id="19159461"/>
<dbReference type="HOGENOM" id="CLU_1555044_0_0_1"/>
<dbReference type="InterPro" id="IPR029058">
    <property type="entry name" value="AB_hydrolase_fold"/>
</dbReference>
<keyword evidence="4" id="KW-1185">Reference proteome</keyword>
<dbReference type="OrthoDB" id="433474at2759"/>
<evidence type="ECO:0000313" key="4">
    <source>
        <dbReference type="Proteomes" id="UP000019484"/>
    </source>
</evidence>
<feature type="domain" description="BD-FAE-like" evidence="2">
    <location>
        <begin position="54"/>
        <end position="161"/>
    </location>
</feature>
<evidence type="ECO:0000259" key="2">
    <source>
        <dbReference type="Pfam" id="PF20434"/>
    </source>
</evidence>
<dbReference type="GO" id="GO:0016787">
    <property type="term" value="F:hydrolase activity"/>
    <property type="evidence" value="ECO:0007669"/>
    <property type="project" value="UniProtKB-KW"/>
</dbReference>
<dbReference type="eggNOG" id="ENOG502SC1Q">
    <property type="taxonomic scope" value="Eukaryota"/>
</dbReference>
<gene>
    <name evidence="3" type="ORF">A1O1_04580</name>
</gene>
<proteinExistence type="predicted"/>
<keyword evidence="1" id="KW-0378">Hydrolase</keyword>
<dbReference type="STRING" id="1182541.W9YEG0"/>
<dbReference type="AlphaFoldDB" id="W9YEG0"/>
<dbReference type="SUPFAM" id="SSF53474">
    <property type="entry name" value="alpha/beta-Hydrolases"/>
    <property type="match status" value="1"/>
</dbReference>
<dbReference type="InterPro" id="IPR049492">
    <property type="entry name" value="BD-FAE-like_dom"/>
</dbReference>
<sequence length="172" mass="19243">MDAVFAKIAKDTTKFALGDEEIWRELYEPFLPDPPSNVSVIRDERYGPAERNRLDIFVPHGDEANRPVMLYVHGGGFFSGDKLWTEKVYSNIGWFFAQHGIITAVTNHQLVPHVQYPGGADDMQLVREWIFNNVSSEKYGRGSVDKVILFGHSSGGAHVAMNLYAAGKRSVS</sequence>
<dbReference type="Proteomes" id="UP000019484">
    <property type="component" value="Unassembled WGS sequence"/>
</dbReference>
<comment type="caution">
    <text evidence="3">The sequence shown here is derived from an EMBL/GenBank/DDBJ whole genome shotgun (WGS) entry which is preliminary data.</text>
</comment>